<dbReference type="FunFam" id="3.40.50.1000:FF:000028">
    <property type="entry name" value="Calcium-transporting P-type ATPase, putative"/>
    <property type="match status" value="1"/>
</dbReference>
<accession>D2QW51</accession>
<proteinExistence type="inferred from homology"/>
<dbReference type="InterPro" id="IPR044492">
    <property type="entry name" value="P_typ_ATPase_HD_dom"/>
</dbReference>
<dbReference type="Pfam" id="PF13246">
    <property type="entry name" value="Cation_ATPase"/>
    <property type="match status" value="1"/>
</dbReference>
<feature type="transmembrane region" description="Helical" evidence="10">
    <location>
        <begin position="99"/>
        <end position="115"/>
    </location>
</feature>
<dbReference type="HOGENOM" id="CLU_002360_3_3_0"/>
<evidence type="ECO:0000256" key="7">
    <source>
        <dbReference type="ARBA" id="ARBA00022967"/>
    </source>
</evidence>
<dbReference type="Pfam" id="PF08282">
    <property type="entry name" value="Hydrolase_3"/>
    <property type="match status" value="1"/>
</dbReference>
<evidence type="ECO:0000256" key="3">
    <source>
        <dbReference type="ARBA" id="ARBA00022475"/>
    </source>
</evidence>
<dbReference type="SFLD" id="SFLDS00003">
    <property type="entry name" value="Haloacid_Dehalogenase"/>
    <property type="match status" value="1"/>
</dbReference>
<feature type="transmembrane region" description="Helical" evidence="10">
    <location>
        <begin position="851"/>
        <end position="873"/>
    </location>
</feature>
<dbReference type="GO" id="GO:1990573">
    <property type="term" value="P:potassium ion import across plasma membrane"/>
    <property type="evidence" value="ECO:0007669"/>
    <property type="project" value="TreeGrafter"/>
</dbReference>
<dbReference type="InterPro" id="IPR036412">
    <property type="entry name" value="HAD-like_sf"/>
</dbReference>
<dbReference type="InterPro" id="IPR023214">
    <property type="entry name" value="HAD_sf"/>
</dbReference>
<protein>
    <submittedName>
        <fullName evidence="12">ATPase, P-type (Transporting), HAD superfamily, subfamily IC</fullName>
    </submittedName>
</protein>
<dbReference type="GO" id="GO:0005524">
    <property type="term" value="F:ATP binding"/>
    <property type="evidence" value="ECO:0007669"/>
    <property type="project" value="UniProtKB-KW"/>
</dbReference>
<organism evidence="12 13">
    <name type="scientific">Pirellula staleyi (strain ATCC 27377 / DSM 6068 / ICPB 4128)</name>
    <name type="common">Pirella staleyi</name>
    <dbReference type="NCBI Taxonomy" id="530564"/>
    <lineage>
        <taxon>Bacteria</taxon>
        <taxon>Pseudomonadati</taxon>
        <taxon>Planctomycetota</taxon>
        <taxon>Planctomycetia</taxon>
        <taxon>Pirellulales</taxon>
        <taxon>Pirellulaceae</taxon>
        <taxon>Pirellula</taxon>
    </lineage>
</organism>
<dbReference type="SUPFAM" id="SSF81665">
    <property type="entry name" value="Calcium ATPase, transmembrane domain M"/>
    <property type="match status" value="1"/>
</dbReference>
<dbReference type="GO" id="GO:0005886">
    <property type="term" value="C:plasma membrane"/>
    <property type="evidence" value="ECO:0007669"/>
    <property type="project" value="UniProtKB-SubCell"/>
</dbReference>
<dbReference type="Gene3D" id="3.40.1110.10">
    <property type="entry name" value="Calcium-transporting ATPase, cytoplasmic domain N"/>
    <property type="match status" value="1"/>
</dbReference>
<evidence type="ECO:0000256" key="2">
    <source>
        <dbReference type="ARBA" id="ARBA00005675"/>
    </source>
</evidence>
<dbReference type="Gene3D" id="3.40.50.1000">
    <property type="entry name" value="HAD superfamily/HAD-like"/>
    <property type="match status" value="1"/>
</dbReference>
<dbReference type="Pfam" id="PF00690">
    <property type="entry name" value="Cation_ATPase_N"/>
    <property type="match status" value="1"/>
</dbReference>
<dbReference type="SFLD" id="SFLDF00027">
    <property type="entry name" value="p-type_atpase"/>
    <property type="match status" value="1"/>
</dbReference>
<dbReference type="AlphaFoldDB" id="D2QW51"/>
<dbReference type="SFLD" id="SFLDG00002">
    <property type="entry name" value="C1.7:_P-type_atpase_like"/>
    <property type="match status" value="1"/>
</dbReference>
<dbReference type="SUPFAM" id="SSF56784">
    <property type="entry name" value="HAD-like"/>
    <property type="match status" value="1"/>
</dbReference>
<feature type="transmembrane region" description="Helical" evidence="10">
    <location>
        <begin position="748"/>
        <end position="766"/>
    </location>
</feature>
<dbReference type="KEGG" id="psl:Psta_1248"/>
<keyword evidence="4 10" id="KW-0812">Transmembrane</keyword>
<evidence type="ECO:0000259" key="11">
    <source>
        <dbReference type="SMART" id="SM00831"/>
    </source>
</evidence>
<keyword evidence="5" id="KW-0547">Nucleotide-binding</keyword>
<feature type="transmembrane region" description="Helical" evidence="10">
    <location>
        <begin position="893"/>
        <end position="909"/>
    </location>
</feature>
<evidence type="ECO:0000256" key="8">
    <source>
        <dbReference type="ARBA" id="ARBA00022989"/>
    </source>
</evidence>
<comment type="similarity">
    <text evidence="2">Belongs to the cation transport ATPase (P-type) (TC 3.A.3) family. Type IIA subfamily.</text>
</comment>
<reference evidence="12 13" key="1">
    <citation type="journal article" date="2009" name="Stand. Genomic Sci.">
        <title>Complete genome sequence of Pirellula staleyi type strain (ATCC 27377).</title>
        <authorList>
            <person name="Clum A."/>
            <person name="Tindall B.J."/>
            <person name="Sikorski J."/>
            <person name="Ivanova N."/>
            <person name="Mavrommatis K."/>
            <person name="Lucas S."/>
            <person name="Glavina del Rio T."/>
            <person name="Nolan M."/>
            <person name="Chen F."/>
            <person name="Tice H."/>
            <person name="Pitluck S."/>
            <person name="Cheng J.F."/>
            <person name="Chertkov O."/>
            <person name="Brettin T."/>
            <person name="Han C."/>
            <person name="Detter J.C."/>
            <person name="Kuske C."/>
            <person name="Bruce D."/>
            <person name="Goodwin L."/>
            <person name="Ovchinikova G."/>
            <person name="Pati A."/>
            <person name="Mikhailova N."/>
            <person name="Chen A."/>
            <person name="Palaniappan K."/>
            <person name="Land M."/>
            <person name="Hauser L."/>
            <person name="Chang Y.J."/>
            <person name="Jeffries C.D."/>
            <person name="Chain P."/>
            <person name="Rohde M."/>
            <person name="Goker M."/>
            <person name="Bristow J."/>
            <person name="Eisen J.A."/>
            <person name="Markowitz V."/>
            <person name="Hugenholtz P."/>
            <person name="Kyrpides N.C."/>
            <person name="Klenk H.P."/>
            <person name="Lapidus A."/>
        </authorList>
    </citation>
    <scope>NUCLEOTIDE SEQUENCE [LARGE SCALE GENOMIC DNA]</scope>
    <source>
        <strain evidence="13">ATCC 27377 / DSM 6068 / ICPB 4128</strain>
    </source>
</reference>
<dbReference type="SMART" id="SM00831">
    <property type="entry name" value="Cation_ATPase_N"/>
    <property type="match status" value="1"/>
</dbReference>
<evidence type="ECO:0000256" key="5">
    <source>
        <dbReference type="ARBA" id="ARBA00022741"/>
    </source>
</evidence>
<keyword evidence="7" id="KW-1278">Translocase</keyword>
<dbReference type="EMBL" id="CP001848">
    <property type="protein sequence ID" value="ADB15926.1"/>
    <property type="molecule type" value="Genomic_DNA"/>
</dbReference>
<dbReference type="STRING" id="530564.Psta_1248"/>
<dbReference type="GO" id="GO:0036376">
    <property type="term" value="P:sodium ion export across plasma membrane"/>
    <property type="evidence" value="ECO:0007669"/>
    <property type="project" value="TreeGrafter"/>
</dbReference>
<feature type="transmembrane region" description="Helical" evidence="10">
    <location>
        <begin position="786"/>
        <end position="809"/>
    </location>
</feature>
<evidence type="ECO:0000256" key="10">
    <source>
        <dbReference type="SAM" id="Phobius"/>
    </source>
</evidence>
<dbReference type="PANTHER" id="PTHR43294:SF21">
    <property type="entry name" value="CATION TRANSPORTING ATPASE"/>
    <property type="match status" value="1"/>
</dbReference>
<dbReference type="eggNOG" id="COG0474">
    <property type="taxonomic scope" value="Bacteria"/>
</dbReference>
<dbReference type="GO" id="GO:0030007">
    <property type="term" value="P:intracellular potassium ion homeostasis"/>
    <property type="evidence" value="ECO:0007669"/>
    <property type="project" value="TreeGrafter"/>
</dbReference>
<dbReference type="Gene3D" id="2.70.150.10">
    <property type="entry name" value="Calcium-transporting ATPase, cytoplasmic transduction domain A"/>
    <property type="match status" value="1"/>
</dbReference>
<dbReference type="CDD" id="cd02080">
    <property type="entry name" value="P-type_ATPase_cation"/>
    <property type="match status" value="1"/>
</dbReference>
<evidence type="ECO:0000313" key="12">
    <source>
        <dbReference type="EMBL" id="ADB15926.1"/>
    </source>
</evidence>
<feature type="transmembrane region" description="Helical" evidence="10">
    <location>
        <begin position="717"/>
        <end position="742"/>
    </location>
</feature>
<feature type="transmembrane region" description="Helical" evidence="10">
    <location>
        <begin position="821"/>
        <end position="839"/>
    </location>
</feature>
<dbReference type="PRINTS" id="PR00119">
    <property type="entry name" value="CATATPASE"/>
</dbReference>
<gene>
    <name evidence="12" type="ordered locus">Psta_1248</name>
</gene>
<dbReference type="InterPro" id="IPR018303">
    <property type="entry name" value="ATPase_P-typ_P_site"/>
</dbReference>
<dbReference type="PRINTS" id="PR00120">
    <property type="entry name" value="HATPASE"/>
</dbReference>
<dbReference type="InterPro" id="IPR004014">
    <property type="entry name" value="ATPase_P-typ_cation-transptr_N"/>
</dbReference>
<evidence type="ECO:0000313" key="13">
    <source>
        <dbReference type="Proteomes" id="UP000001887"/>
    </source>
</evidence>
<evidence type="ECO:0000256" key="6">
    <source>
        <dbReference type="ARBA" id="ARBA00022840"/>
    </source>
</evidence>
<keyword evidence="13" id="KW-1185">Reference proteome</keyword>
<dbReference type="InterPro" id="IPR008250">
    <property type="entry name" value="ATPase_P-typ_transduc_dom_A_sf"/>
</dbReference>
<dbReference type="GO" id="GO:0005391">
    <property type="term" value="F:P-type sodium:potassium-exchanging transporter activity"/>
    <property type="evidence" value="ECO:0007669"/>
    <property type="project" value="TreeGrafter"/>
</dbReference>
<sequence length="927" mass="100056">MNPVLASVMEPPPVKLAPEQPPFALRPEEVESAWQTNLEEGLSAAEVLERRRIYGPNQLPPGKRDSAILRFLLQLHQPLVYILIAAGLITLVLKDWVDALVILGVVLVNAIIGFLQESKAIRALDSLSKTLTTEARVVRDGEQLEIPSEELVPGDLVLLQSGDRVPADLRLVHVRDLQADDAALTGESLPASKTVDPLPPSTGLADRSNQAFCSSLITYGTARGVVVATGKETEIGRISELMAATTDLTTPLTAKIEKFSRVLLIAILLLAAVTCAVGVWHGQTLVESFKAAVALAVGAIPEGLPAAVTILLAIGVSRMAKRRAIIRKLPAVETLGSVTVICSDKTGTLTQNQMTVRHIFAGGEHYHVTGDGFALEGEVRLENQPLDPTDLPPPLRETLLAGLLCNDARLELGGERITVAGDPTEGALIASAAKIGMQHDAMLEMYPRLDAIAFESQHQYMATLHRHGQRRLLFLKGAVERVLPLCQKQLSSEGNKQDFDAERVLAEAHNYAARGMRVLAFAMREEPCLGIECEEPLVRETLSTGLVFVGLQAMIDPPRAEAAASIAKVQHAGIAVKMITGDHALTAATIADLLGIEGERDPAGKLRALTGHQVSEIADADLPAVANSCAVFARVSPEQKLRLVRALQASGNIVAMTGDGVNDAPALKQANIGVAMGITGTEVSKEAAHVVLTDDNFSTIESAVEEGRSVFDNLTKFIVWTLPTNLGEGLVILVATMLGITLPILPVQILWINMTTAVLLGLMLAFEPKEPGIMNRQPRDPKTPILTRILLGRIVLVGLLLLAGSFGLFEWSLSQGQSPEAARTVAVNVFVIASMFYLLNCRSLAHSIFGLGLFSNPWIWVGCLLTILLQLIYTYVPIMQTCFHSAPIRPIDWLAILIVSIVVHLVVEFEKMSIDLWYRWHPAAPRP</sequence>
<dbReference type="Pfam" id="PF00122">
    <property type="entry name" value="E1-E2_ATPase"/>
    <property type="match status" value="1"/>
</dbReference>
<dbReference type="InterPro" id="IPR050510">
    <property type="entry name" value="Cation_transp_ATPase_P-type"/>
</dbReference>
<dbReference type="GO" id="GO:0016887">
    <property type="term" value="F:ATP hydrolysis activity"/>
    <property type="evidence" value="ECO:0007669"/>
    <property type="project" value="InterPro"/>
</dbReference>
<keyword evidence="8 10" id="KW-1133">Transmembrane helix</keyword>
<dbReference type="Proteomes" id="UP000001887">
    <property type="component" value="Chromosome"/>
</dbReference>
<feature type="transmembrane region" description="Helical" evidence="10">
    <location>
        <begin position="262"/>
        <end position="280"/>
    </location>
</feature>
<dbReference type="InterPro" id="IPR023298">
    <property type="entry name" value="ATPase_P-typ_TM_dom_sf"/>
</dbReference>
<dbReference type="NCBIfam" id="TIGR01494">
    <property type="entry name" value="ATPase_P-type"/>
    <property type="match status" value="2"/>
</dbReference>
<feature type="transmembrane region" description="Helical" evidence="10">
    <location>
        <begin position="71"/>
        <end position="93"/>
    </location>
</feature>
<dbReference type="Pfam" id="PF00689">
    <property type="entry name" value="Cation_ATPase_C"/>
    <property type="match status" value="1"/>
</dbReference>
<dbReference type="InterPro" id="IPR059000">
    <property type="entry name" value="ATPase_P-type_domA"/>
</dbReference>
<name>D2QW51_PIRSD</name>
<keyword evidence="3" id="KW-1003">Cell membrane</keyword>
<dbReference type="InterPro" id="IPR001757">
    <property type="entry name" value="P_typ_ATPase"/>
</dbReference>
<dbReference type="InterPro" id="IPR006068">
    <property type="entry name" value="ATPase_P-typ_cation-transptr_C"/>
</dbReference>
<keyword evidence="6" id="KW-0067">ATP-binding</keyword>
<dbReference type="Gene3D" id="1.20.1110.10">
    <property type="entry name" value="Calcium-transporting ATPase, transmembrane domain"/>
    <property type="match status" value="1"/>
</dbReference>
<keyword evidence="9 10" id="KW-0472">Membrane</keyword>
<dbReference type="SUPFAM" id="SSF81653">
    <property type="entry name" value="Calcium ATPase, transduction domain A"/>
    <property type="match status" value="1"/>
</dbReference>
<evidence type="ECO:0000256" key="9">
    <source>
        <dbReference type="ARBA" id="ARBA00023136"/>
    </source>
</evidence>
<dbReference type="PROSITE" id="PS00154">
    <property type="entry name" value="ATPASE_E1_E2"/>
    <property type="match status" value="1"/>
</dbReference>
<evidence type="ECO:0000256" key="1">
    <source>
        <dbReference type="ARBA" id="ARBA00004651"/>
    </source>
</evidence>
<comment type="subcellular location">
    <subcellularLocation>
        <location evidence="1">Cell membrane</location>
        <topology evidence="1">Multi-pass membrane protein</topology>
    </subcellularLocation>
</comment>
<dbReference type="InterPro" id="IPR023299">
    <property type="entry name" value="ATPase_P-typ_cyto_dom_N"/>
</dbReference>
<feature type="domain" description="Cation-transporting P-type ATPase N-terminal" evidence="11">
    <location>
        <begin position="21"/>
        <end position="95"/>
    </location>
</feature>
<evidence type="ECO:0000256" key="4">
    <source>
        <dbReference type="ARBA" id="ARBA00022692"/>
    </source>
</evidence>
<dbReference type="PANTHER" id="PTHR43294">
    <property type="entry name" value="SODIUM/POTASSIUM-TRANSPORTING ATPASE SUBUNIT ALPHA"/>
    <property type="match status" value="1"/>
</dbReference>
<dbReference type="GO" id="GO:1902600">
    <property type="term" value="P:proton transmembrane transport"/>
    <property type="evidence" value="ECO:0007669"/>
    <property type="project" value="TreeGrafter"/>
</dbReference>
<feature type="transmembrane region" description="Helical" evidence="10">
    <location>
        <begin position="292"/>
        <end position="314"/>
    </location>
</feature>
<dbReference type="GO" id="GO:0006883">
    <property type="term" value="P:intracellular sodium ion homeostasis"/>
    <property type="evidence" value="ECO:0007669"/>
    <property type="project" value="TreeGrafter"/>
</dbReference>
<dbReference type="FunFam" id="3.40.50.1000:FF:000001">
    <property type="entry name" value="Phospholipid-transporting ATPase IC"/>
    <property type="match status" value="1"/>
</dbReference>
<dbReference type="SUPFAM" id="SSF81660">
    <property type="entry name" value="Metal cation-transporting ATPase, ATP-binding domain N"/>
    <property type="match status" value="1"/>
</dbReference>